<dbReference type="STRING" id="361279.SAMN05421663_10711"/>
<sequence>MVHDILTAERIAAIEKELRHIAAIIKQKGREILLQYPITAPQFVALQWLADKGDMTTGELSQTIRLAISTTTDIVDRLEKNELVKRVRDEKDRRIVRVHILKKGEHIITEVIEKRQAYLKELLETFSHQEADQLQLLLHKLHGKMNDYEQLEAKTEKKKRR</sequence>
<keyword evidence="1" id="KW-0805">Transcription regulation</keyword>
<accession>A0A1G6SA06</accession>
<evidence type="ECO:0000256" key="4">
    <source>
        <dbReference type="SAM" id="Coils"/>
    </source>
</evidence>
<keyword evidence="7" id="KW-1185">Reference proteome</keyword>
<evidence type="ECO:0000313" key="6">
    <source>
        <dbReference type="EMBL" id="SDD12985.1"/>
    </source>
</evidence>
<organism evidence="6 7">
    <name type="scientific">Terribacillus halophilus</name>
    <dbReference type="NCBI Taxonomy" id="361279"/>
    <lineage>
        <taxon>Bacteria</taxon>
        <taxon>Bacillati</taxon>
        <taxon>Bacillota</taxon>
        <taxon>Bacilli</taxon>
        <taxon>Bacillales</taxon>
        <taxon>Bacillaceae</taxon>
        <taxon>Terribacillus</taxon>
    </lineage>
</organism>
<dbReference type="SMART" id="SM00347">
    <property type="entry name" value="HTH_MARR"/>
    <property type="match status" value="1"/>
</dbReference>
<name>A0A1G6SA06_9BACI</name>
<keyword evidence="4" id="KW-0175">Coiled coil</keyword>
<dbReference type="PROSITE" id="PS50995">
    <property type="entry name" value="HTH_MARR_2"/>
    <property type="match status" value="1"/>
</dbReference>
<dbReference type="GO" id="GO:0003700">
    <property type="term" value="F:DNA-binding transcription factor activity"/>
    <property type="evidence" value="ECO:0007669"/>
    <property type="project" value="InterPro"/>
</dbReference>
<evidence type="ECO:0000259" key="5">
    <source>
        <dbReference type="PROSITE" id="PS50995"/>
    </source>
</evidence>
<keyword evidence="3" id="KW-0804">Transcription</keyword>
<dbReference type="OrthoDB" id="9790052at2"/>
<dbReference type="InterPro" id="IPR000835">
    <property type="entry name" value="HTH_MarR-typ"/>
</dbReference>
<feature type="coiled-coil region" evidence="4">
    <location>
        <begin position="131"/>
        <end position="161"/>
    </location>
</feature>
<gene>
    <name evidence="6" type="ORF">SAMN05421663_10711</name>
</gene>
<protein>
    <submittedName>
        <fullName evidence="6">DNA-binding transcriptional regulator, MarR family</fullName>
    </submittedName>
</protein>
<evidence type="ECO:0000256" key="2">
    <source>
        <dbReference type="ARBA" id="ARBA00023125"/>
    </source>
</evidence>
<dbReference type="InterPro" id="IPR036388">
    <property type="entry name" value="WH-like_DNA-bd_sf"/>
</dbReference>
<dbReference type="EMBL" id="FMZB01000007">
    <property type="protein sequence ID" value="SDD12985.1"/>
    <property type="molecule type" value="Genomic_DNA"/>
</dbReference>
<dbReference type="GO" id="GO:0003677">
    <property type="term" value="F:DNA binding"/>
    <property type="evidence" value="ECO:0007669"/>
    <property type="project" value="UniProtKB-KW"/>
</dbReference>
<reference evidence="7" key="1">
    <citation type="submission" date="2016-10" db="EMBL/GenBank/DDBJ databases">
        <authorList>
            <person name="Varghese N."/>
            <person name="Submissions S."/>
        </authorList>
    </citation>
    <scope>NUCLEOTIDE SEQUENCE [LARGE SCALE GENOMIC DNA]</scope>
    <source>
        <strain evidence="7">DSM 21620</strain>
    </source>
</reference>
<dbReference type="Proteomes" id="UP000198666">
    <property type="component" value="Unassembled WGS sequence"/>
</dbReference>
<proteinExistence type="predicted"/>
<keyword evidence="2 6" id="KW-0238">DNA-binding</keyword>
<dbReference type="SUPFAM" id="SSF46785">
    <property type="entry name" value="Winged helix' DNA-binding domain"/>
    <property type="match status" value="1"/>
</dbReference>
<dbReference type="PANTHER" id="PTHR42756:SF1">
    <property type="entry name" value="TRANSCRIPTIONAL REPRESSOR OF EMRAB OPERON"/>
    <property type="match status" value="1"/>
</dbReference>
<dbReference type="PANTHER" id="PTHR42756">
    <property type="entry name" value="TRANSCRIPTIONAL REGULATOR, MARR"/>
    <property type="match status" value="1"/>
</dbReference>
<evidence type="ECO:0000256" key="1">
    <source>
        <dbReference type="ARBA" id="ARBA00023015"/>
    </source>
</evidence>
<dbReference type="Gene3D" id="1.10.10.10">
    <property type="entry name" value="Winged helix-like DNA-binding domain superfamily/Winged helix DNA-binding domain"/>
    <property type="match status" value="1"/>
</dbReference>
<dbReference type="InterPro" id="IPR036390">
    <property type="entry name" value="WH_DNA-bd_sf"/>
</dbReference>
<evidence type="ECO:0000256" key="3">
    <source>
        <dbReference type="ARBA" id="ARBA00023163"/>
    </source>
</evidence>
<dbReference type="PRINTS" id="PR00598">
    <property type="entry name" value="HTHMARR"/>
</dbReference>
<dbReference type="Pfam" id="PF01047">
    <property type="entry name" value="MarR"/>
    <property type="match status" value="1"/>
</dbReference>
<dbReference type="RefSeq" id="WP_093727635.1">
    <property type="nucleotide sequence ID" value="NZ_FMZB01000007.1"/>
</dbReference>
<feature type="domain" description="HTH marR-type" evidence="5">
    <location>
        <begin position="11"/>
        <end position="143"/>
    </location>
</feature>
<evidence type="ECO:0000313" key="7">
    <source>
        <dbReference type="Proteomes" id="UP000198666"/>
    </source>
</evidence>
<dbReference type="AlphaFoldDB" id="A0A1G6SA06"/>